<dbReference type="AlphaFoldDB" id="A0A4R2QAC8"/>
<dbReference type="InterPro" id="IPR036388">
    <property type="entry name" value="WH-like_DNA-bd_sf"/>
</dbReference>
<dbReference type="OrthoDB" id="7363114at2"/>
<dbReference type="GO" id="GO:0003677">
    <property type="term" value="F:DNA binding"/>
    <property type="evidence" value="ECO:0007669"/>
    <property type="project" value="UniProtKB-KW"/>
</dbReference>
<dbReference type="InterPro" id="IPR050679">
    <property type="entry name" value="Bact_HTH_transcr_reg"/>
</dbReference>
<feature type="domain" description="HTH gntR-type" evidence="5">
    <location>
        <begin position="10"/>
        <end position="78"/>
    </location>
</feature>
<dbReference type="PROSITE" id="PS50949">
    <property type="entry name" value="HTH_GNTR"/>
    <property type="match status" value="1"/>
</dbReference>
<dbReference type="SUPFAM" id="SSF46785">
    <property type="entry name" value="Winged helix' DNA-binding domain"/>
    <property type="match status" value="1"/>
</dbReference>
<dbReference type="PANTHER" id="PTHR44846">
    <property type="entry name" value="MANNOSYL-D-GLYCERATE TRANSPORT/METABOLISM SYSTEM REPRESSOR MNGR-RELATED"/>
    <property type="match status" value="1"/>
</dbReference>
<reference evidence="6 7" key="1">
    <citation type="submission" date="2019-03" db="EMBL/GenBank/DDBJ databases">
        <title>Genomic Encyclopedia of Type Strains, Phase IV (KMG-IV): sequencing the most valuable type-strain genomes for metagenomic binning, comparative biology and taxonomic classification.</title>
        <authorList>
            <person name="Goeker M."/>
        </authorList>
    </citation>
    <scope>NUCLEOTIDE SEQUENCE [LARGE SCALE GENOMIC DNA]</scope>
    <source>
        <strain evidence="6 7">DSM 45765</strain>
    </source>
</reference>
<dbReference type="CDD" id="cd07377">
    <property type="entry name" value="WHTH_GntR"/>
    <property type="match status" value="1"/>
</dbReference>
<sequence length="122" mass="13270">MGKLNPNSSEPPYLQVADDVIRSIRAGEYKPGGQLPSYSQLAKNYGVAVGTVRSALDLLRERSVIVTRQGTGTSVHPGLDPASLPRSVGRSGQTGEMTEVLRLLNEIRDRLGVLEERFPPRT</sequence>
<gene>
    <name evidence="6" type="ORF">EV191_1174</name>
</gene>
<proteinExistence type="predicted"/>
<evidence type="ECO:0000256" key="3">
    <source>
        <dbReference type="ARBA" id="ARBA00023163"/>
    </source>
</evidence>
<dbReference type="Pfam" id="PF00392">
    <property type="entry name" value="GntR"/>
    <property type="match status" value="1"/>
</dbReference>
<evidence type="ECO:0000256" key="1">
    <source>
        <dbReference type="ARBA" id="ARBA00023015"/>
    </source>
</evidence>
<dbReference type="InterPro" id="IPR036390">
    <property type="entry name" value="WH_DNA-bd_sf"/>
</dbReference>
<dbReference type="InterPro" id="IPR000524">
    <property type="entry name" value="Tscrpt_reg_HTH_GntR"/>
</dbReference>
<dbReference type="PANTHER" id="PTHR44846:SF17">
    <property type="entry name" value="GNTR-FAMILY TRANSCRIPTIONAL REGULATOR"/>
    <property type="match status" value="1"/>
</dbReference>
<evidence type="ECO:0000313" key="7">
    <source>
        <dbReference type="Proteomes" id="UP000294911"/>
    </source>
</evidence>
<keyword evidence="3" id="KW-0804">Transcription</keyword>
<feature type="region of interest" description="Disordered" evidence="4">
    <location>
        <begin position="69"/>
        <end position="95"/>
    </location>
</feature>
<dbReference type="GO" id="GO:0003700">
    <property type="term" value="F:DNA-binding transcription factor activity"/>
    <property type="evidence" value="ECO:0007669"/>
    <property type="project" value="InterPro"/>
</dbReference>
<dbReference type="GO" id="GO:0045892">
    <property type="term" value="P:negative regulation of DNA-templated transcription"/>
    <property type="evidence" value="ECO:0007669"/>
    <property type="project" value="TreeGrafter"/>
</dbReference>
<dbReference type="SMART" id="SM00345">
    <property type="entry name" value="HTH_GNTR"/>
    <property type="match status" value="1"/>
</dbReference>
<comment type="caution">
    <text evidence="6">The sequence shown here is derived from an EMBL/GenBank/DDBJ whole genome shotgun (WGS) entry which is preliminary data.</text>
</comment>
<evidence type="ECO:0000313" key="6">
    <source>
        <dbReference type="EMBL" id="TCP45038.1"/>
    </source>
</evidence>
<keyword evidence="1" id="KW-0805">Transcription regulation</keyword>
<evidence type="ECO:0000256" key="4">
    <source>
        <dbReference type="SAM" id="MobiDB-lite"/>
    </source>
</evidence>
<keyword evidence="2" id="KW-0238">DNA-binding</keyword>
<name>A0A4R2QAC8_9PSEU</name>
<protein>
    <submittedName>
        <fullName evidence="6">Regulatory GntR family protein</fullName>
    </submittedName>
</protein>
<keyword evidence="7" id="KW-1185">Reference proteome</keyword>
<evidence type="ECO:0000256" key="2">
    <source>
        <dbReference type="ARBA" id="ARBA00023125"/>
    </source>
</evidence>
<dbReference type="Gene3D" id="1.10.10.10">
    <property type="entry name" value="Winged helix-like DNA-binding domain superfamily/Winged helix DNA-binding domain"/>
    <property type="match status" value="1"/>
</dbReference>
<organism evidence="6 7">
    <name type="scientific">Tamaricihabitans halophyticus</name>
    <dbReference type="NCBI Taxonomy" id="1262583"/>
    <lineage>
        <taxon>Bacteria</taxon>
        <taxon>Bacillati</taxon>
        <taxon>Actinomycetota</taxon>
        <taxon>Actinomycetes</taxon>
        <taxon>Pseudonocardiales</taxon>
        <taxon>Pseudonocardiaceae</taxon>
        <taxon>Tamaricihabitans</taxon>
    </lineage>
</organism>
<accession>A0A4R2QAC8</accession>
<dbReference type="Proteomes" id="UP000294911">
    <property type="component" value="Unassembled WGS sequence"/>
</dbReference>
<dbReference type="RefSeq" id="WP_132880149.1">
    <property type="nucleotide sequence ID" value="NZ_SLXQ01000017.1"/>
</dbReference>
<dbReference type="EMBL" id="SLXQ01000017">
    <property type="protein sequence ID" value="TCP45038.1"/>
    <property type="molecule type" value="Genomic_DNA"/>
</dbReference>
<evidence type="ECO:0000259" key="5">
    <source>
        <dbReference type="PROSITE" id="PS50949"/>
    </source>
</evidence>